<protein>
    <recommendedName>
        <fullName evidence="4">Ribosome assembly protein 3</fullName>
    </recommendedName>
</protein>
<sequence length="186" mass="20230">MAGPSSKLPAARKRTRKRKRRVASSSSSSSSSGSDSDSSASDVQRTVTIPVNVKAQKIPIEPSEASSSSSSSSSEDSSDESDSEVEPQNAPKPDTPGTKIPQENTKQPKAHRPPSPPPKPVPIPSFLASSDDPEKDKRDEEQLRERFRKFWMATIVDAFSDDLEEIRKVGFPALSPKFSASHTWLP</sequence>
<dbReference type="EMBL" id="JANAWD010000093">
    <property type="protein sequence ID" value="KAJ3487402.1"/>
    <property type="molecule type" value="Genomic_DNA"/>
</dbReference>
<feature type="region of interest" description="Disordered" evidence="1">
    <location>
        <begin position="1"/>
        <end position="141"/>
    </location>
</feature>
<evidence type="ECO:0000313" key="3">
    <source>
        <dbReference type="Proteomes" id="UP001212997"/>
    </source>
</evidence>
<evidence type="ECO:0000313" key="2">
    <source>
        <dbReference type="EMBL" id="KAJ3487402.1"/>
    </source>
</evidence>
<keyword evidence="3" id="KW-1185">Reference proteome</keyword>
<feature type="compositionally biased region" description="Low complexity" evidence="1">
    <location>
        <begin position="23"/>
        <end position="42"/>
    </location>
</feature>
<reference evidence="2" key="1">
    <citation type="submission" date="2022-07" db="EMBL/GenBank/DDBJ databases">
        <title>Genome Sequence of Physisporinus lineatus.</title>
        <authorList>
            <person name="Buettner E."/>
        </authorList>
    </citation>
    <scope>NUCLEOTIDE SEQUENCE</scope>
    <source>
        <strain evidence="2">VT162</strain>
    </source>
</reference>
<feature type="compositionally biased region" description="Acidic residues" evidence="1">
    <location>
        <begin position="76"/>
        <end position="85"/>
    </location>
</feature>
<evidence type="ECO:0008006" key="4">
    <source>
        <dbReference type="Google" id="ProtNLM"/>
    </source>
</evidence>
<evidence type="ECO:0000256" key="1">
    <source>
        <dbReference type="SAM" id="MobiDB-lite"/>
    </source>
</evidence>
<feature type="compositionally biased region" description="Pro residues" evidence="1">
    <location>
        <begin position="113"/>
        <end position="123"/>
    </location>
</feature>
<feature type="compositionally biased region" description="Low complexity" evidence="1">
    <location>
        <begin position="63"/>
        <end position="75"/>
    </location>
</feature>
<accession>A0AAD5V813</accession>
<feature type="compositionally biased region" description="Basic and acidic residues" evidence="1">
    <location>
        <begin position="132"/>
        <end position="141"/>
    </location>
</feature>
<comment type="caution">
    <text evidence="2">The sequence shown here is derived from an EMBL/GenBank/DDBJ whole genome shotgun (WGS) entry which is preliminary data.</text>
</comment>
<organism evidence="2 3">
    <name type="scientific">Meripilus lineatus</name>
    <dbReference type="NCBI Taxonomy" id="2056292"/>
    <lineage>
        <taxon>Eukaryota</taxon>
        <taxon>Fungi</taxon>
        <taxon>Dikarya</taxon>
        <taxon>Basidiomycota</taxon>
        <taxon>Agaricomycotina</taxon>
        <taxon>Agaricomycetes</taxon>
        <taxon>Polyporales</taxon>
        <taxon>Meripilaceae</taxon>
        <taxon>Meripilus</taxon>
    </lineage>
</organism>
<proteinExistence type="predicted"/>
<dbReference type="AlphaFoldDB" id="A0AAD5V813"/>
<feature type="compositionally biased region" description="Basic residues" evidence="1">
    <location>
        <begin position="10"/>
        <end position="22"/>
    </location>
</feature>
<gene>
    <name evidence="2" type="ORF">NLI96_g3574</name>
</gene>
<name>A0AAD5V813_9APHY</name>
<dbReference type="Proteomes" id="UP001212997">
    <property type="component" value="Unassembled WGS sequence"/>
</dbReference>